<accession>A0A1M7UFB7</accession>
<evidence type="ECO:0000256" key="1">
    <source>
        <dbReference type="SAM" id="Phobius"/>
    </source>
</evidence>
<proteinExistence type="predicted"/>
<evidence type="ECO:0000313" key="3">
    <source>
        <dbReference type="Proteomes" id="UP000184096"/>
    </source>
</evidence>
<reference evidence="3" key="1">
    <citation type="submission" date="2016-11" db="EMBL/GenBank/DDBJ databases">
        <authorList>
            <person name="Varghese N."/>
            <person name="Submissions S."/>
        </authorList>
    </citation>
    <scope>NUCLEOTIDE SEQUENCE [LARGE SCALE GENOMIC DNA]</scope>
    <source>
        <strain evidence="3">GAS401</strain>
    </source>
</reference>
<feature type="transmembrane region" description="Helical" evidence="1">
    <location>
        <begin position="122"/>
        <end position="144"/>
    </location>
</feature>
<feature type="transmembrane region" description="Helical" evidence="1">
    <location>
        <begin position="226"/>
        <end position="248"/>
    </location>
</feature>
<feature type="transmembrane region" description="Helical" evidence="1">
    <location>
        <begin position="164"/>
        <end position="186"/>
    </location>
</feature>
<keyword evidence="1" id="KW-1133">Transmembrane helix</keyword>
<protein>
    <submittedName>
        <fullName evidence="2">Uncharacterized protein</fullName>
    </submittedName>
</protein>
<evidence type="ECO:0000313" key="2">
    <source>
        <dbReference type="EMBL" id="SHN81721.1"/>
    </source>
</evidence>
<organism evidence="2 3">
    <name type="scientific">Bradyrhizobium erythrophlei</name>
    <dbReference type="NCBI Taxonomy" id="1437360"/>
    <lineage>
        <taxon>Bacteria</taxon>
        <taxon>Pseudomonadati</taxon>
        <taxon>Pseudomonadota</taxon>
        <taxon>Alphaproteobacteria</taxon>
        <taxon>Hyphomicrobiales</taxon>
        <taxon>Nitrobacteraceae</taxon>
        <taxon>Bradyrhizobium</taxon>
    </lineage>
</organism>
<gene>
    <name evidence="2" type="ORF">SAMN05444170_4881</name>
</gene>
<keyword evidence="3" id="KW-1185">Reference proteome</keyword>
<feature type="transmembrane region" description="Helical" evidence="1">
    <location>
        <begin position="69"/>
        <end position="90"/>
    </location>
</feature>
<feature type="transmembrane region" description="Helical" evidence="1">
    <location>
        <begin position="96"/>
        <end position="115"/>
    </location>
</feature>
<keyword evidence="1" id="KW-0472">Membrane</keyword>
<dbReference type="EMBL" id="LT670849">
    <property type="protein sequence ID" value="SHN81721.1"/>
    <property type="molecule type" value="Genomic_DNA"/>
</dbReference>
<dbReference type="Proteomes" id="UP000184096">
    <property type="component" value="Chromosome I"/>
</dbReference>
<sequence length="254" mass="27726">MECPFCAESIKDEAIACKHCARDLRVARPVMLEIQELVSELDRLQNSLDRVNANLARTRSPVRYTIVRALVYVLAPILSLVAAHIVITIILNVTPLYLRLASFVIPLPFGILLYAREKIRLGAFLVGFLTAALAVIGMLTVTGINDNVPILPVSWIEWREVMEYIASIALAYVTGNLLGSLIFDVLPKTMSHGGKPNPVAYRIAGLLGQHVGEDQLRRRARTIQDLMRAAGPLVGIAASAGASIYAGLKGIFGW</sequence>
<keyword evidence="1" id="KW-0812">Transmembrane</keyword>
<dbReference type="OrthoDB" id="9814116at2"/>
<name>A0A1M7UFB7_9BRAD</name>
<dbReference type="AlphaFoldDB" id="A0A1M7UFB7"/>